<evidence type="ECO:0000313" key="5">
    <source>
        <dbReference type="Proteomes" id="UP000183371"/>
    </source>
</evidence>
<dbReference type="PIRSF" id="PIRSF029792">
    <property type="entry name" value="Pro_racemase"/>
    <property type="match status" value="1"/>
</dbReference>
<dbReference type="FunFam" id="3.10.310.10:FF:000005">
    <property type="entry name" value="Proline racemase"/>
    <property type="match status" value="1"/>
</dbReference>
<dbReference type="GO" id="GO:0050346">
    <property type="term" value="F:trans-L-3-hydroxyproline dehydratase activity"/>
    <property type="evidence" value="ECO:0007669"/>
    <property type="project" value="UniProtKB-ARBA"/>
</dbReference>
<evidence type="ECO:0000313" key="4">
    <source>
        <dbReference type="EMBL" id="SFU14576.1"/>
    </source>
</evidence>
<evidence type="ECO:0000256" key="3">
    <source>
        <dbReference type="PIRSR" id="PIRSR029792-1"/>
    </source>
</evidence>
<evidence type="ECO:0000256" key="2">
    <source>
        <dbReference type="ARBA" id="ARBA00023235"/>
    </source>
</evidence>
<feature type="active site" description="Proton donor" evidence="3">
    <location>
        <position position="270"/>
    </location>
</feature>
<name>A0A1I7DSK1_9HYPH</name>
<comment type="similarity">
    <text evidence="1">Belongs to the proline racemase family.</text>
</comment>
<dbReference type="Pfam" id="PF05544">
    <property type="entry name" value="Pro_racemase"/>
    <property type="match status" value="1"/>
</dbReference>
<dbReference type="SFLD" id="SFLDS00028">
    <property type="entry name" value="Proline_Racemase"/>
    <property type="match status" value="1"/>
</dbReference>
<dbReference type="GO" id="GO:0047580">
    <property type="term" value="F:4-hydroxyproline epimerase activity"/>
    <property type="evidence" value="ECO:0007669"/>
    <property type="project" value="TreeGrafter"/>
</dbReference>
<gene>
    <name evidence="4" type="ORF">SAMN05444141_11019</name>
</gene>
<dbReference type="AlphaFoldDB" id="A0A1I7DSK1"/>
<feature type="active site" description="Proton acceptor" evidence="3">
    <location>
        <position position="104"/>
    </location>
</feature>
<dbReference type="PANTHER" id="PTHR33442:SF5">
    <property type="entry name" value="BIFUNCTIONAL TRANS-3-HYDROXY-L-PROLINE DEHYDRATASE_2-EPIMERASE"/>
    <property type="match status" value="1"/>
</dbReference>
<keyword evidence="5" id="KW-1185">Reference proteome</keyword>
<protein>
    <submittedName>
        <fullName evidence="4">Proline racemase</fullName>
    </submittedName>
</protein>
<dbReference type="EMBL" id="FPBD01000010">
    <property type="protein sequence ID" value="SFU14576.1"/>
    <property type="molecule type" value="Genomic_DNA"/>
</dbReference>
<keyword evidence="2" id="KW-0413">Isomerase</keyword>
<dbReference type="PANTHER" id="PTHR33442">
    <property type="entry name" value="TRANS-3-HYDROXY-L-PROLINE DEHYDRATASE"/>
    <property type="match status" value="1"/>
</dbReference>
<dbReference type="SUPFAM" id="SSF54506">
    <property type="entry name" value="Diaminopimelate epimerase-like"/>
    <property type="match status" value="1"/>
</dbReference>
<sequence>MPYDQARQTNEIFMKLNNMITVVGAHAEGEVGRVITGGLLPPPGATMLDKLINMENNMDWVRQMLLSDPRGSVNTSVNYITPPCHPDADFGMIVMESDYYVHMSGSNLICTVTTALETGMVPMAEPFTKVVVDTPAGLVHVTAECENGKCRRISFDNIPSFVMHRDRIIDVPGFGSRRVDVSYGGMIYVIAEAAEFGFSLHPSESRDLVEIGEILKKAAAEQLPSVHPEIPEIHTVNQTQFTGPLETKDGVKTSKNAVIVSPGRLDRCPCGTGSSARLALLHARGEIKVGEKFIHRSILDTEFECQILGTSQVGDLQAVKPQIKGRAWLTGISQYGVDPEDPFPTGYRLADTWFK</sequence>
<dbReference type="Proteomes" id="UP000183371">
    <property type="component" value="Unassembled WGS sequence"/>
</dbReference>
<accession>A0A1I7DSK1</accession>
<organism evidence="4 5">
    <name type="scientific">Pseudovibrio denitrificans</name>
    <dbReference type="NCBI Taxonomy" id="258256"/>
    <lineage>
        <taxon>Bacteria</taxon>
        <taxon>Pseudomonadati</taxon>
        <taxon>Pseudomonadota</taxon>
        <taxon>Alphaproteobacteria</taxon>
        <taxon>Hyphomicrobiales</taxon>
        <taxon>Stappiaceae</taxon>
        <taxon>Pseudovibrio</taxon>
    </lineage>
</organism>
<dbReference type="Gene3D" id="3.10.310.10">
    <property type="entry name" value="Diaminopimelate Epimerase, Chain A, domain 1"/>
    <property type="match status" value="2"/>
</dbReference>
<proteinExistence type="inferred from homology"/>
<dbReference type="InterPro" id="IPR008794">
    <property type="entry name" value="Pro_racemase_fam"/>
</dbReference>
<evidence type="ECO:0000256" key="1">
    <source>
        <dbReference type="ARBA" id="ARBA00007529"/>
    </source>
</evidence>
<reference evidence="5" key="1">
    <citation type="submission" date="2016-10" db="EMBL/GenBank/DDBJ databases">
        <authorList>
            <person name="Varghese N."/>
            <person name="Submissions S."/>
        </authorList>
    </citation>
    <scope>NUCLEOTIDE SEQUENCE [LARGE SCALE GENOMIC DNA]</scope>
    <source>
        <strain evidence="5">DSM 17465</strain>
    </source>
</reference>